<keyword evidence="1" id="KW-1133">Transmembrane helix</keyword>
<keyword evidence="1" id="KW-0812">Transmembrane</keyword>
<evidence type="ECO:0000256" key="1">
    <source>
        <dbReference type="SAM" id="Phobius"/>
    </source>
</evidence>
<dbReference type="AlphaFoldDB" id="L1MMA5"/>
<gene>
    <name evidence="2" type="ORF">HMPREF9997_00235</name>
</gene>
<dbReference type="HOGENOM" id="CLU_2232044_0_0_11"/>
<evidence type="ECO:0000313" key="2">
    <source>
        <dbReference type="EMBL" id="EKX92190.1"/>
    </source>
</evidence>
<comment type="caution">
    <text evidence="2">The sequence shown here is derived from an EMBL/GenBank/DDBJ whole genome shotgun (WGS) entry which is preliminary data.</text>
</comment>
<protein>
    <submittedName>
        <fullName evidence="2">Uncharacterized protein</fullName>
    </submittedName>
</protein>
<keyword evidence="1" id="KW-0472">Membrane</keyword>
<dbReference type="eggNOG" id="ENOG5031KSD">
    <property type="taxonomic scope" value="Bacteria"/>
</dbReference>
<organism evidence="2 3">
    <name type="scientific">Corynebacterium durum F0235</name>
    <dbReference type="NCBI Taxonomy" id="1035195"/>
    <lineage>
        <taxon>Bacteria</taxon>
        <taxon>Bacillati</taxon>
        <taxon>Actinomycetota</taxon>
        <taxon>Actinomycetes</taxon>
        <taxon>Mycobacteriales</taxon>
        <taxon>Corynebacteriaceae</taxon>
        <taxon>Corynebacterium</taxon>
    </lineage>
</organism>
<evidence type="ECO:0000313" key="3">
    <source>
        <dbReference type="Proteomes" id="UP000010445"/>
    </source>
</evidence>
<sequence length="105" mass="11817">MMVMQKFPRFKNKYEVASFLCSIAIVLFPFIGESVFHIFPQGNFSAISLTIPLGIIPGVLAWLGRSLRCGILAFFAAFSPVFLLWISYYVFMILYIVSGGRVKPV</sequence>
<accession>L1MMA5</accession>
<reference evidence="2 3" key="1">
    <citation type="submission" date="2012-05" db="EMBL/GenBank/DDBJ databases">
        <authorList>
            <person name="Weinstock G."/>
            <person name="Sodergren E."/>
            <person name="Lobos E.A."/>
            <person name="Fulton L."/>
            <person name="Fulton R."/>
            <person name="Courtney L."/>
            <person name="Fronick C."/>
            <person name="O'Laughlin M."/>
            <person name="Godfrey J."/>
            <person name="Wilson R.M."/>
            <person name="Miner T."/>
            <person name="Farmer C."/>
            <person name="Delehaunty K."/>
            <person name="Cordes M."/>
            <person name="Minx P."/>
            <person name="Tomlinson C."/>
            <person name="Chen J."/>
            <person name="Wollam A."/>
            <person name="Pepin K.H."/>
            <person name="Bhonagiri V."/>
            <person name="Zhang X."/>
            <person name="Suruliraj S."/>
            <person name="Warren W."/>
            <person name="Mitreva M."/>
            <person name="Mardis E.R."/>
            <person name="Wilson R.K."/>
        </authorList>
    </citation>
    <scope>NUCLEOTIDE SEQUENCE [LARGE SCALE GENOMIC DNA]</scope>
    <source>
        <strain evidence="2 3">F0235</strain>
    </source>
</reference>
<dbReference type="Proteomes" id="UP000010445">
    <property type="component" value="Unassembled WGS sequence"/>
</dbReference>
<feature type="transmembrane region" description="Helical" evidence="1">
    <location>
        <begin position="44"/>
        <end position="64"/>
    </location>
</feature>
<keyword evidence="3" id="KW-1185">Reference proteome</keyword>
<proteinExistence type="predicted"/>
<feature type="transmembrane region" description="Helical" evidence="1">
    <location>
        <begin position="71"/>
        <end position="97"/>
    </location>
</feature>
<name>L1MMA5_9CORY</name>
<dbReference type="EMBL" id="AMEM01000006">
    <property type="protein sequence ID" value="EKX92190.1"/>
    <property type="molecule type" value="Genomic_DNA"/>
</dbReference>